<evidence type="ECO:0000256" key="2">
    <source>
        <dbReference type="ARBA" id="ARBA00022692"/>
    </source>
</evidence>
<keyword evidence="2 5" id="KW-0812">Transmembrane</keyword>
<proteinExistence type="predicted"/>
<feature type="transmembrane region" description="Helical" evidence="5">
    <location>
        <begin position="15"/>
        <end position="36"/>
    </location>
</feature>
<sequence length="163" mass="18154">MLEAKASCLSRRNPVWWFFTVVRVGLAVAFLWAGAVKLSDPSRFADTISHYELVPEWALGLVAVGLPLVEIGVGVGALCNAAWSFWAMAGLLVVFIGVLWFGILKGLAIDCGCFSADELASQESLRQAFYRDWLMLALLGAHLVWNRWKEKNHWVEDMGKELV</sequence>
<protein>
    <submittedName>
        <fullName evidence="7">Methylamine utilisation protein MauE</fullName>
    </submittedName>
</protein>
<keyword evidence="8" id="KW-1185">Reference proteome</keyword>
<dbReference type="UniPathway" id="UPA00895"/>
<keyword evidence="3 5" id="KW-1133">Transmembrane helix</keyword>
<feature type="domain" description="Methylamine utilisation protein MauE" evidence="6">
    <location>
        <begin position="17"/>
        <end position="143"/>
    </location>
</feature>
<comment type="subcellular location">
    <subcellularLocation>
        <location evidence="1">Membrane</location>
        <topology evidence="1">Multi-pass membrane protein</topology>
    </subcellularLocation>
</comment>
<dbReference type="OrthoDB" id="5420183at2"/>
<dbReference type="Pfam" id="PF07291">
    <property type="entry name" value="MauE"/>
    <property type="match status" value="1"/>
</dbReference>
<evidence type="ECO:0000256" key="5">
    <source>
        <dbReference type="SAM" id="Phobius"/>
    </source>
</evidence>
<keyword evidence="4 5" id="KW-0472">Membrane</keyword>
<dbReference type="Proteomes" id="UP000192783">
    <property type="component" value="Unassembled WGS sequence"/>
</dbReference>
<evidence type="ECO:0000313" key="7">
    <source>
        <dbReference type="EMBL" id="SMC23724.1"/>
    </source>
</evidence>
<evidence type="ECO:0000259" key="6">
    <source>
        <dbReference type="Pfam" id="PF07291"/>
    </source>
</evidence>
<evidence type="ECO:0000256" key="4">
    <source>
        <dbReference type="ARBA" id="ARBA00023136"/>
    </source>
</evidence>
<organism evidence="7 8">
    <name type="scientific">Desulfacinum hydrothermale DSM 13146</name>
    <dbReference type="NCBI Taxonomy" id="1121390"/>
    <lineage>
        <taxon>Bacteria</taxon>
        <taxon>Pseudomonadati</taxon>
        <taxon>Thermodesulfobacteriota</taxon>
        <taxon>Syntrophobacteria</taxon>
        <taxon>Syntrophobacterales</taxon>
        <taxon>Syntrophobacteraceae</taxon>
        <taxon>Desulfacinum</taxon>
    </lineage>
</organism>
<dbReference type="GO" id="GO:0016020">
    <property type="term" value="C:membrane"/>
    <property type="evidence" value="ECO:0007669"/>
    <property type="project" value="UniProtKB-SubCell"/>
</dbReference>
<dbReference type="AlphaFoldDB" id="A0A1W1XIX5"/>
<dbReference type="RefSeq" id="WP_084057559.1">
    <property type="nucleotide sequence ID" value="NZ_FWXF01000008.1"/>
</dbReference>
<dbReference type="STRING" id="1121390.SAMN02746041_01820"/>
<dbReference type="EMBL" id="FWXF01000008">
    <property type="protein sequence ID" value="SMC23724.1"/>
    <property type="molecule type" value="Genomic_DNA"/>
</dbReference>
<reference evidence="7 8" key="1">
    <citation type="submission" date="2017-04" db="EMBL/GenBank/DDBJ databases">
        <authorList>
            <person name="Afonso C.L."/>
            <person name="Miller P.J."/>
            <person name="Scott M.A."/>
            <person name="Spackman E."/>
            <person name="Goraichik I."/>
            <person name="Dimitrov K.M."/>
            <person name="Suarez D.L."/>
            <person name="Swayne D.E."/>
        </authorList>
    </citation>
    <scope>NUCLEOTIDE SEQUENCE [LARGE SCALE GENOMIC DNA]</scope>
    <source>
        <strain evidence="7 8">DSM 13146</strain>
    </source>
</reference>
<evidence type="ECO:0000256" key="1">
    <source>
        <dbReference type="ARBA" id="ARBA00004141"/>
    </source>
</evidence>
<feature type="transmembrane region" description="Helical" evidence="5">
    <location>
        <begin position="83"/>
        <end position="107"/>
    </location>
</feature>
<evidence type="ECO:0000256" key="3">
    <source>
        <dbReference type="ARBA" id="ARBA00022989"/>
    </source>
</evidence>
<dbReference type="InterPro" id="IPR009908">
    <property type="entry name" value="Methylamine_util_MauE"/>
</dbReference>
<feature type="transmembrane region" description="Helical" evidence="5">
    <location>
        <begin position="57"/>
        <end position="77"/>
    </location>
</feature>
<name>A0A1W1XIX5_9BACT</name>
<evidence type="ECO:0000313" key="8">
    <source>
        <dbReference type="Proteomes" id="UP000192783"/>
    </source>
</evidence>
<dbReference type="GO" id="GO:0030416">
    <property type="term" value="P:methylamine metabolic process"/>
    <property type="evidence" value="ECO:0007669"/>
    <property type="project" value="InterPro"/>
</dbReference>
<gene>
    <name evidence="7" type="ORF">SAMN02746041_01820</name>
</gene>
<accession>A0A1W1XIX5</accession>